<dbReference type="RefSeq" id="WP_038047420.1">
    <property type="nucleotide sequence ID" value="NZ_JMFG01000007.1"/>
</dbReference>
<name>A0A062Y283_9BACT</name>
<dbReference type="InterPro" id="IPR036280">
    <property type="entry name" value="Multihaem_cyt_sf"/>
</dbReference>
<proteinExistence type="predicted"/>
<feature type="domain" description="Doubled CXXCH motif" evidence="2">
    <location>
        <begin position="115"/>
        <end position="151"/>
    </location>
</feature>
<dbReference type="PANTHER" id="PTHR35038">
    <property type="entry name" value="DISSIMILATORY SULFITE REDUCTASE SIRA"/>
    <property type="match status" value="1"/>
</dbReference>
<dbReference type="GO" id="GO:0016491">
    <property type="term" value="F:oxidoreductase activity"/>
    <property type="evidence" value="ECO:0007669"/>
    <property type="project" value="TreeGrafter"/>
</dbReference>
<evidence type="ECO:0000313" key="3">
    <source>
        <dbReference type="EMBL" id="KDA54516.1"/>
    </source>
</evidence>
<dbReference type="InterPro" id="IPR051829">
    <property type="entry name" value="Multiheme_Cytochr_ET"/>
</dbReference>
<protein>
    <recommendedName>
        <fullName evidence="2">Doubled CXXCH motif domain-containing protein</fullName>
    </recommendedName>
</protein>
<reference evidence="3 4" key="1">
    <citation type="submission" date="2014-04" db="EMBL/GenBank/DDBJ databases">
        <title>The Genome Sequence of Thermoanaerobaculum aquaticum MP-01, The First Cultivated Group 23 Acidobacterium.</title>
        <authorList>
            <person name="Stamps B.W."/>
            <person name="Losey N.A."/>
            <person name="Lawson P.A."/>
            <person name="Stevenson B.S."/>
        </authorList>
    </citation>
    <scope>NUCLEOTIDE SEQUENCE [LARGE SCALE GENOMIC DNA]</scope>
    <source>
        <strain evidence="3 4">MP-01</strain>
    </source>
</reference>
<dbReference type="AlphaFoldDB" id="A0A062Y283"/>
<feature type="domain" description="Doubled CXXCH motif" evidence="2">
    <location>
        <begin position="209"/>
        <end position="247"/>
    </location>
</feature>
<comment type="caution">
    <text evidence="3">The sequence shown here is derived from an EMBL/GenBank/DDBJ whole genome shotgun (WGS) entry which is preliminary data.</text>
</comment>
<dbReference type="Gene3D" id="3.90.10.10">
    <property type="entry name" value="Cytochrome C3"/>
    <property type="match status" value="2"/>
</dbReference>
<sequence>MFAPFLFAVLSATVAGSSLPPGFVGRTVCASCHEDVAQAFANGPHGRAMALSREGVLERSCESCHGPGAQHAQDPLAGHIRGRGTAAETMAAACRQCHAWPPVGQNLQAPAHARAGVSCLSCHQSGHQAAKAERLLRGPEEQLCGSCHPRERSEFSLPFAHREGRSPLPCSNCHGIHQELFSSLGIPRDPQKRCVSCHGEKGGPFLYPHPAGEVGGCVRCHEAHGSPNPQLLVRPEAMWLCLECHAQVPPSHNLSNASYRQCVACHAAVHGSHRSVRLFTE</sequence>
<dbReference type="STRING" id="1312852.EG19_11130"/>
<accession>A0A062Y283</accession>
<dbReference type="EMBL" id="JMFG01000007">
    <property type="protein sequence ID" value="KDA54516.1"/>
    <property type="molecule type" value="Genomic_DNA"/>
</dbReference>
<dbReference type="NCBIfam" id="TIGR01905">
    <property type="entry name" value="paired_CXXCH_1"/>
    <property type="match status" value="1"/>
</dbReference>
<keyword evidence="1" id="KW-0732">Signal</keyword>
<dbReference type="SUPFAM" id="SSF48695">
    <property type="entry name" value="Multiheme cytochromes"/>
    <property type="match status" value="1"/>
</dbReference>
<evidence type="ECO:0000259" key="2">
    <source>
        <dbReference type="Pfam" id="PF09699"/>
    </source>
</evidence>
<keyword evidence="4" id="KW-1185">Reference proteome</keyword>
<dbReference type="PANTHER" id="PTHR35038:SF8">
    <property type="entry name" value="C-TYPE POLYHEME CYTOCHROME OMCC"/>
    <property type="match status" value="1"/>
</dbReference>
<dbReference type="OrthoDB" id="9814800at2"/>
<evidence type="ECO:0000313" key="4">
    <source>
        <dbReference type="Proteomes" id="UP000027284"/>
    </source>
</evidence>
<organism evidence="3 4">
    <name type="scientific">Thermoanaerobaculum aquaticum</name>
    <dbReference type="NCBI Taxonomy" id="1312852"/>
    <lineage>
        <taxon>Bacteria</taxon>
        <taxon>Pseudomonadati</taxon>
        <taxon>Acidobacteriota</taxon>
        <taxon>Thermoanaerobaculia</taxon>
        <taxon>Thermoanaerobaculales</taxon>
        <taxon>Thermoanaerobaculaceae</taxon>
        <taxon>Thermoanaerobaculum</taxon>
    </lineage>
</organism>
<gene>
    <name evidence="3" type="ORF">EG19_11130</name>
</gene>
<evidence type="ECO:0000256" key="1">
    <source>
        <dbReference type="ARBA" id="ARBA00022729"/>
    </source>
</evidence>
<dbReference type="Gene3D" id="1.10.287.3080">
    <property type="match status" value="1"/>
</dbReference>
<dbReference type="Proteomes" id="UP000027284">
    <property type="component" value="Unassembled WGS sequence"/>
</dbReference>
<dbReference type="Pfam" id="PF09699">
    <property type="entry name" value="Paired_CXXCH_1"/>
    <property type="match status" value="2"/>
</dbReference>
<dbReference type="InterPro" id="IPR010177">
    <property type="entry name" value="Paired_CXXCH_1"/>
</dbReference>